<gene>
    <name evidence="2" type="ORF">TPSB3V08_LOCUS559</name>
</gene>
<dbReference type="InterPro" id="IPR040354">
    <property type="entry name" value="TCTN1-3"/>
</dbReference>
<accession>A0A7R9CI61</accession>
<protein>
    <recommendedName>
        <fullName evidence="1">Tectonic-1-3 N-terminal domain-containing protein</fullName>
    </recommendedName>
</protein>
<reference evidence="2" key="1">
    <citation type="submission" date="2020-11" db="EMBL/GenBank/DDBJ databases">
        <authorList>
            <person name="Tran Van P."/>
        </authorList>
    </citation>
    <scope>NUCLEOTIDE SEQUENCE</scope>
</reference>
<dbReference type="InterPro" id="IPR057724">
    <property type="entry name" value="TCTN1-3_N"/>
</dbReference>
<dbReference type="Pfam" id="PF25752">
    <property type="entry name" value="DUF1619_N"/>
    <property type="match status" value="1"/>
</dbReference>
<evidence type="ECO:0000313" key="2">
    <source>
        <dbReference type="EMBL" id="CAD7396202.1"/>
    </source>
</evidence>
<dbReference type="PANTHER" id="PTHR14611:SF6">
    <property type="entry name" value="TECTONIC-2"/>
    <property type="match status" value="1"/>
</dbReference>
<dbReference type="GO" id="GO:0060271">
    <property type="term" value="P:cilium assembly"/>
    <property type="evidence" value="ECO:0007669"/>
    <property type="project" value="TreeGrafter"/>
</dbReference>
<organism evidence="2">
    <name type="scientific">Timema poppense</name>
    <name type="common">Walking stick</name>
    <dbReference type="NCBI Taxonomy" id="170557"/>
    <lineage>
        <taxon>Eukaryota</taxon>
        <taxon>Metazoa</taxon>
        <taxon>Ecdysozoa</taxon>
        <taxon>Arthropoda</taxon>
        <taxon>Hexapoda</taxon>
        <taxon>Insecta</taxon>
        <taxon>Pterygota</taxon>
        <taxon>Neoptera</taxon>
        <taxon>Polyneoptera</taxon>
        <taxon>Phasmatodea</taxon>
        <taxon>Timematodea</taxon>
        <taxon>Timematoidea</taxon>
        <taxon>Timematidae</taxon>
        <taxon>Timema</taxon>
    </lineage>
</organism>
<sequence length="433" mass="48429">MCDSGQIVKDAKQLTFSGVSYIFTLKGDVAPLVQNVVTRLYQHLRLQLLNGEADMGQPFSDKSRRPVGDISQAACIKMWCKTNQQLAKPVTHPGRRGEGEEKWGSYHLRTLNKGSPYDGFLCVVCDFPIHPINWSLATVKGSSSRERAYFHPAYSEVASSPCDLTENFCDVSCCSDQDCSEDQKSSFTCSIKKQNEFIDQDEDISPCDALPEDLKLTQIIEQDDICHNVLVSTSYEFTWSKGEIHNLHAVYILANIPLSPASFINSKYGINIDELGGNSSSHFRQNVDYLNGDIENVHTYVTQHFSVKFTHVRLVDTDMGNITEEEILPVSFSGNPGYEVSRPLVVVMNNSLENNTFTVWKQGMVGVWSKGGICMIRPESLPESYSVHHTAVPFIIPSGVIGDFVVAIDVSFFVTVVEDCVRKRFVQEEKHVD</sequence>
<evidence type="ECO:0000259" key="1">
    <source>
        <dbReference type="Pfam" id="PF25752"/>
    </source>
</evidence>
<proteinExistence type="predicted"/>
<dbReference type="EMBL" id="OD000173">
    <property type="protein sequence ID" value="CAD7396202.1"/>
    <property type="molecule type" value="Genomic_DNA"/>
</dbReference>
<dbReference type="AlphaFoldDB" id="A0A7R9CI61"/>
<feature type="domain" description="Tectonic-1-3 N-terminal" evidence="1">
    <location>
        <begin position="154"/>
        <end position="196"/>
    </location>
</feature>
<dbReference type="PANTHER" id="PTHR14611">
    <property type="entry name" value="TECTONIC FAMILY MEMBER"/>
    <property type="match status" value="1"/>
</dbReference>
<name>A0A7R9CI61_TIMPO</name>